<name>A0AAW2DGR5_9ROSI</name>
<dbReference type="AlphaFoldDB" id="A0AAW2DGR5"/>
<evidence type="ECO:0000256" key="1">
    <source>
        <dbReference type="SAM" id="MobiDB-lite"/>
    </source>
</evidence>
<sequence length="164" mass="18076">MYEELAIVVGKDMATGSFAKSYVNLDTQQENSDDTVVVAHNGEEGLVDKGEKGKNVVESSTTRSTVSKSSKRGLAPPSDDSALADMVDQLKEIAVALKEINRGAVDYTNLYFEVMAMVSDGYSENMLATAFDHLCENKKATRGFLAKNDELRKLWMDSYLFTQL</sequence>
<proteinExistence type="predicted"/>
<dbReference type="Proteomes" id="UP001459277">
    <property type="component" value="Unassembled WGS sequence"/>
</dbReference>
<feature type="compositionally biased region" description="Low complexity" evidence="1">
    <location>
        <begin position="56"/>
        <end position="68"/>
    </location>
</feature>
<accession>A0AAW2DGR5</accession>
<gene>
    <name evidence="2" type="ORF">SO802_004765</name>
</gene>
<dbReference type="PANTHER" id="PTHR47127">
    <property type="entry name" value="10A19I.15"/>
    <property type="match status" value="1"/>
</dbReference>
<protein>
    <submittedName>
        <fullName evidence="2">Uncharacterized protein</fullName>
    </submittedName>
</protein>
<comment type="caution">
    <text evidence="2">The sequence shown here is derived from an EMBL/GenBank/DDBJ whole genome shotgun (WGS) entry which is preliminary data.</text>
</comment>
<keyword evidence="3" id="KW-1185">Reference proteome</keyword>
<evidence type="ECO:0000313" key="2">
    <source>
        <dbReference type="EMBL" id="KAL0009657.1"/>
    </source>
</evidence>
<evidence type="ECO:0000313" key="3">
    <source>
        <dbReference type="Proteomes" id="UP001459277"/>
    </source>
</evidence>
<reference evidence="2 3" key="1">
    <citation type="submission" date="2024-01" db="EMBL/GenBank/DDBJ databases">
        <title>A telomere-to-telomere, gap-free genome of sweet tea (Lithocarpus litseifolius).</title>
        <authorList>
            <person name="Zhou J."/>
        </authorList>
    </citation>
    <scope>NUCLEOTIDE SEQUENCE [LARGE SCALE GENOMIC DNA]</scope>
    <source>
        <strain evidence="2">Zhou-2022a</strain>
        <tissue evidence="2">Leaf</tissue>
    </source>
</reference>
<organism evidence="2 3">
    <name type="scientific">Lithocarpus litseifolius</name>
    <dbReference type="NCBI Taxonomy" id="425828"/>
    <lineage>
        <taxon>Eukaryota</taxon>
        <taxon>Viridiplantae</taxon>
        <taxon>Streptophyta</taxon>
        <taxon>Embryophyta</taxon>
        <taxon>Tracheophyta</taxon>
        <taxon>Spermatophyta</taxon>
        <taxon>Magnoliopsida</taxon>
        <taxon>eudicotyledons</taxon>
        <taxon>Gunneridae</taxon>
        <taxon>Pentapetalae</taxon>
        <taxon>rosids</taxon>
        <taxon>fabids</taxon>
        <taxon>Fagales</taxon>
        <taxon>Fagaceae</taxon>
        <taxon>Lithocarpus</taxon>
    </lineage>
</organism>
<feature type="region of interest" description="Disordered" evidence="1">
    <location>
        <begin position="48"/>
        <end position="80"/>
    </location>
</feature>
<dbReference type="EMBL" id="JAZDWU010000002">
    <property type="protein sequence ID" value="KAL0009657.1"/>
    <property type="molecule type" value="Genomic_DNA"/>
</dbReference>